<proteinExistence type="predicted"/>
<dbReference type="EMBL" id="JAPEUR010000110">
    <property type="protein sequence ID" value="KAJ4320326.1"/>
    <property type="molecule type" value="Genomic_DNA"/>
</dbReference>
<dbReference type="Proteomes" id="UP001140502">
    <property type="component" value="Unassembled WGS sequence"/>
</dbReference>
<organism evidence="2 3">
    <name type="scientific">Fusarium piperis</name>
    <dbReference type="NCBI Taxonomy" id="1435070"/>
    <lineage>
        <taxon>Eukaryota</taxon>
        <taxon>Fungi</taxon>
        <taxon>Dikarya</taxon>
        <taxon>Ascomycota</taxon>
        <taxon>Pezizomycotina</taxon>
        <taxon>Sordariomycetes</taxon>
        <taxon>Hypocreomycetidae</taxon>
        <taxon>Hypocreales</taxon>
        <taxon>Nectriaceae</taxon>
        <taxon>Fusarium</taxon>
        <taxon>Fusarium solani species complex</taxon>
    </lineage>
</organism>
<evidence type="ECO:0000313" key="2">
    <source>
        <dbReference type="EMBL" id="KAJ4320326.1"/>
    </source>
</evidence>
<reference evidence="2" key="1">
    <citation type="submission" date="2022-10" db="EMBL/GenBank/DDBJ databases">
        <title>Tapping the CABI collections for fungal endophytes: first genome assemblies for Collariella, Neodidymelliopsis, Ascochyta clinopodiicola, Didymella pomorum, Didymosphaeria variabile, Neocosmospora piperis and Neocucurbitaria cava.</title>
        <authorList>
            <person name="Hill R."/>
        </authorList>
    </citation>
    <scope>NUCLEOTIDE SEQUENCE</scope>
    <source>
        <strain evidence="2">IMI 366586</strain>
    </source>
</reference>
<dbReference type="OrthoDB" id="109543at2759"/>
<evidence type="ECO:0000256" key="1">
    <source>
        <dbReference type="SAM" id="MobiDB-lite"/>
    </source>
</evidence>
<protein>
    <submittedName>
        <fullName evidence="2">Uncharacterized protein</fullName>
    </submittedName>
</protein>
<comment type="caution">
    <text evidence="2">The sequence shown here is derived from an EMBL/GenBank/DDBJ whole genome shotgun (WGS) entry which is preliminary data.</text>
</comment>
<feature type="region of interest" description="Disordered" evidence="1">
    <location>
        <begin position="694"/>
        <end position="717"/>
    </location>
</feature>
<evidence type="ECO:0000313" key="3">
    <source>
        <dbReference type="Proteomes" id="UP001140502"/>
    </source>
</evidence>
<keyword evidence="3" id="KW-1185">Reference proteome</keyword>
<name>A0A9W9BNL5_9HYPO</name>
<gene>
    <name evidence="2" type="ORF">N0V84_005928</name>
</gene>
<dbReference type="AlphaFoldDB" id="A0A9W9BNL5"/>
<sequence>MSSSPTSPRFAFRTSWHDQIRETGAVDRLIEGRYDQFPLQQTQALTNDVLTNNVLGNGFNILGNSFFSRGATPGTLDADILLVSKLAPFKNENFALEAGVLACFHAFSHNGARGQLREALRRCEVPGPLFLHQARAYLQLLILASGIRYDFVPDEVPVLAKALLNVVKEREPEEPFPAIMGHLQHVGKESIDDYLPLYLVEMMLCNANYKEKLRIKLNELRTSCQWHSAYQLVAGAKQVANLPAKDLLRYALPDRGWWIPWQPSVERIREWEIRLSEKDRYRLVLVLDLEGPDTKGQQRRLLRHSCCGKFTLTNDALLAKNGRYIMDSLMTVVDRAIVRGSEAIGLIVTMCIKPQRLDWKTIERIEAALELRSLDGIRALNAYERGFEKGDLSEKVQACTAMLTTITTAPQLQHVIGSPRDLANSGWRVFMEATNYLCEQLYSRQASERFALATGGLGRALASATWLHELWNDDFVEDLQGVPSDPYISNAFHIIRTAPEDEYAIHRDDLASCLCLCRRADAAAIDPTRSPQLSDSLLRSIPLDPDRGLLRDKLCREVREGFSPDEAMACVNQSKKEHPSFVKKMRELITQENNDMLCVNMAGYLSRQHSYSANAKRPAECWRQLLMHKMRQRPSGLLERVGDALPTSKLWVDWQTHLRWLYQDRHYDPEGGLGFTPEKFNAVTVRKMGIGRSVSMSTNSTGSSGGYPYLGRDLGRD</sequence>
<accession>A0A9W9BNL5</accession>